<accession>A0ACB7X2B3</accession>
<organism evidence="1 2">
    <name type="scientific">Vaccinium darrowii</name>
    <dbReference type="NCBI Taxonomy" id="229202"/>
    <lineage>
        <taxon>Eukaryota</taxon>
        <taxon>Viridiplantae</taxon>
        <taxon>Streptophyta</taxon>
        <taxon>Embryophyta</taxon>
        <taxon>Tracheophyta</taxon>
        <taxon>Spermatophyta</taxon>
        <taxon>Magnoliopsida</taxon>
        <taxon>eudicotyledons</taxon>
        <taxon>Gunneridae</taxon>
        <taxon>Pentapetalae</taxon>
        <taxon>asterids</taxon>
        <taxon>Ericales</taxon>
        <taxon>Ericaceae</taxon>
        <taxon>Vaccinioideae</taxon>
        <taxon>Vaccinieae</taxon>
        <taxon>Vaccinium</taxon>
    </lineage>
</organism>
<evidence type="ECO:0000313" key="1">
    <source>
        <dbReference type="EMBL" id="KAH7834897.1"/>
    </source>
</evidence>
<name>A0ACB7X2B3_9ERIC</name>
<reference evidence="1 2" key="1">
    <citation type="journal article" date="2021" name="Hortic Res">
        <title>High-quality reference genome and annotation aids understanding of berry development for evergreen blueberry (Vaccinium darrowii).</title>
        <authorList>
            <person name="Yu J."/>
            <person name="Hulse-Kemp A.M."/>
            <person name="Babiker E."/>
            <person name="Staton M."/>
        </authorList>
    </citation>
    <scope>NUCLEOTIDE SEQUENCE [LARGE SCALE GENOMIC DNA]</scope>
    <source>
        <strain evidence="2">cv. NJ 8807/NJ 8810</strain>
        <tissue evidence="1">Young leaf</tissue>
    </source>
</reference>
<keyword evidence="2" id="KW-1185">Reference proteome</keyword>
<gene>
    <name evidence="1" type="ORF">Vadar_020737</name>
</gene>
<comment type="caution">
    <text evidence="1">The sequence shown here is derived from an EMBL/GenBank/DDBJ whole genome shotgun (WGS) entry which is preliminary data.</text>
</comment>
<dbReference type="EMBL" id="CM037152">
    <property type="protein sequence ID" value="KAH7834897.1"/>
    <property type="molecule type" value="Genomic_DNA"/>
</dbReference>
<proteinExistence type="predicted"/>
<sequence length="119" mass="13338">MYVFTLLIFVVKLYLVKLQWVTRLSSIKDALISSKQMGLKEGWKDSYDPAASDEATDCSTGEAPEKSRTRIYKNMQQYPDAAKVPGILVVRVDSVIYFSNSNSVKKRASSGKTHTQAQI</sequence>
<dbReference type="Proteomes" id="UP000828048">
    <property type="component" value="Chromosome 2"/>
</dbReference>
<protein>
    <submittedName>
        <fullName evidence="1">Uncharacterized protein</fullName>
    </submittedName>
</protein>
<evidence type="ECO:0000313" key="2">
    <source>
        <dbReference type="Proteomes" id="UP000828048"/>
    </source>
</evidence>